<organism evidence="11 12">
    <name type="scientific">Tribolium castaneum</name>
    <name type="common">Red flour beetle</name>
    <dbReference type="NCBI Taxonomy" id="7070"/>
    <lineage>
        <taxon>Eukaryota</taxon>
        <taxon>Metazoa</taxon>
        <taxon>Ecdysozoa</taxon>
        <taxon>Arthropoda</taxon>
        <taxon>Hexapoda</taxon>
        <taxon>Insecta</taxon>
        <taxon>Pterygota</taxon>
        <taxon>Neoptera</taxon>
        <taxon>Endopterygota</taxon>
        <taxon>Coleoptera</taxon>
        <taxon>Polyphaga</taxon>
        <taxon>Cucujiformia</taxon>
        <taxon>Tenebrionidae</taxon>
        <taxon>Tenebrionidae incertae sedis</taxon>
        <taxon>Tribolium</taxon>
    </lineage>
</organism>
<evidence type="ECO:0000256" key="6">
    <source>
        <dbReference type="ARBA" id="ARBA00022989"/>
    </source>
</evidence>
<keyword evidence="3 10" id="KW-0716">Sensory transduction</keyword>
<evidence type="ECO:0000256" key="8">
    <source>
        <dbReference type="ARBA" id="ARBA00023170"/>
    </source>
</evidence>
<sequence length="356" mass="41702">MSPHDSGTFARIRKIFSILVYTSTVVLSMAELFFNYKDLETVIRATESFFTQYGLAWKIAVFVVYKTELAQIIRLCDNLWPLDEFGTGHNFQFLHKFLRRFFLLYTGNLALLCTQFAVTAFFDDQFKSVMVYYGEKESRSQIYDNFVFTLQVIYLYVGCFVVAGFDCFFFYLLGHAVTELKMLTISFSCKEIGRNWGYEERFKCSVKHHIHVLELLDKINKVYSVMLLNQHLCSLFGICFGIFLMTKDGIPPNVDHFSKWSTYIFTFILQVWTYCFAGDQIMHWSLKIPDEIFYDNYWNKYSLKNGLNKIIAIQRGQKAAGVSLGGFAMLDIESFNVVIKNAVNFFMFMDKMYKRE</sequence>
<proteinExistence type="inferred from homology"/>
<evidence type="ECO:0000256" key="3">
    <source>
        <dbReference type="ARBA" id="ARBA00022606"/>
    </source>
</evidence>
<dbReference type="GO" id="GO:0004984">
    <property type="term" value="F:olfactory receptor activity"/>
    <property type="evidence" value="ECO:0000318"/>
    <property type="project" value="GO_Central"/>
</dbReference>
<dbReference type="AlphaFoldDB" id="D6WV61"/>
<dbReference type="EMBL" id="KQ971363">
    <property type="protein sequence ID" value="EFA09138.2"/>
    <property type="molecule type" value="Genomic_DNA"/>
</dbReference>
<feature type="transmembrane region" description="Helical" evidence="10">
    <location>
        <begin position="102"/>
        <end position="122"/>
    </location>
</feature>
<evidence type="ECO:0000256" key="10">
    <source>
        <dbReference type="RuleBase" id="RU351113"/>
    </source>
</evidence>
<feature type="transmembrane region" description="Helical" evidence="10">
    <location>
        <begin position="257"/>
        <end position="277"/>
    </location>
</feature>
<dbReference type="InParanoid" id="D6WV61"/>
<dbReference type="PANTHER" id="PTHR21137:SF35">
    <property type="entry name" value="ODORANT RECEPTOR 19A-RELATED"/>
    <property type="match status" value="1"/>
</dbReference>
<dbReference type="InterPro" id="IPR004117">
    <property type="entry name" value="7tm6_olfct_rcpt"/>
</dbReference>
<gene>
    <name evidence="11" type="primary">AUGUSTUS-3.0.2_05333</name>
    <name evidence="11" type="ORF">TcasGA2_TC005333</name>
</gene>
<keyword evidence="5 10" id="KW-0552">Olfaction</keyword>
<dbReference type="HOGENOM" id="CLU_755091_0_0_1"/>
<keyword evidence="4 10" id="KW-0812">Transmembrane</keyword>
<evidence type="ECO:0000256" key="7">
    <source>
        <dbReference type="ARBA" id="ARBA00023136"/>
    </source>
</evidence>
<feature type="transmembrane region" description="Helical" evidence="10">
    <location>
        <begin position="222"/>
        <end position="245"/>
    </location>
</feature>
<keyword evidence="7 10" id="KW-0472">Membrane</keyword>
<feature type="transmembrane region" description="Helical" evidence="10">
    <location>
        <begin position="153"/>
        <end position="173"/>
    </location>
</feature>
<keyword evidence="2" id="KW-1003">Cell membrane</keyword>
<reference evidence="11 12" key="1">
    <citation type="journal article" date="2008" name="Nature">
        <title>The genome of the model beetle and pest Tribolium castaneum.</title>
        <authorList>
            <consortium name="Tribolium Genome Sequencing Consortium"/>
            <person name="Richards S."/>
            <person name="Gibbs R.A."/>
            <person name="Weinstock G.M."/>
            <person name="Brown S.J."/>
            <person name="Denell R."/>
            <person name="Beeman R.W."/>
            <person name="Gibbs R."/>
            <person name="Beeman R.W."/>
            <person name="Brown S.J."/>
            <person name="Bucher G."/>
            <person name="Friedrich M."/>
            <person name="Grimmelikhuijzen C.J."/>
            <person name="Klingler M."/>
            <person name="Lorenzen M."/>
            <person name="Richards S."/>
            <person name="Roth S."/>
            <person name="Schroder R."/>
            <person name="Tautz D."/>
            <person name="Zdobnov E.M."/>
            <person name="Muzny D."/>
            <person name="Gibbs R.A."/>
            <person name="Weinstock G.M."/>
            <person name="Attaway T."/>
            <person name="Bell S."/>
            <person name="Buhay C.J."/>
            <person name="Chandrabose M.N."/>
            <person name="Chavez D."/>
            <person name="Clerk-Blankenburg K.P."/>
            <person name="Cree A."/>
            <person name="Dao M."/>
            <person name="Davis C."/>
            <person name="Chacko J."/>
            <person name="Dinh H."/>
            <person name="Dugan-Rocha S."/>
            <person name="Fowler G."/>
            <person name="Garner T.T."/>
            <person name="Garnes J."/>
            <person name="Gnirke A."/>
            <person name="Hawes A."/>
            <person name="Hernandez J."/>
            <person name="Hines S."/>
            <person name="Holder M."/>
            <person name="Hume J."/>
            <person name="Jhangiani S.N."/>
            <person name="Joshi V."/>
            <person name="Khan Z.M."/>
            <person name="Jackson L."/>
            <person name="Kovar C."/>
            <person name="Kowis A."/>
            <person name="Lee S."/>
            <person name="Lewis L.R."/>
            <person name="Margolis J."/>
            <person name="Morgan M."/>
            <person name="Nazareth L.V."/>
            <person name="Nguyen N."/>
            <person name="Okwuonu G."/>
            <person name="Parker D."/>
            <person name="Richards S."/>
            <person name="Ruiz S.J."/>
            <person name="Santibanez J."/>
            <person name="Savard J."/>
            <person name="Scherer S.E."/>
            <person name="Schneider B."/>
            <person name="Sodergren E."/>
            <person name="Tautz D."/>
            <person name="Vattahil S."/>
            <person name="Villasana D."/>
            <person name="White C.S."/>
            <person name="Wright R."/>
            <person name="Park Y."/>
            <person name="Beeman R.W."/>
            <person name="Lord J."/>
            <person name="Oppert B."/>
            <person name="Lorenzen M."/>
            <person name="Brown S."/>
            <person name="Wang L."/>
            <person name="Savard J."/>
            <person name="Tautz D."/>
            <person name="Richards S."/>
            <person name="Weinstock G."/>
            <person name="Gibbs R.A."/>
            <person name="Liu Y."/>
            <person name="Worley K."/>
            <person name="Weinstock G."/>
            <person name="Elsik C.G."/>
            <person name="Reese J.T."/>
            <person name="Elhaik E."/>
            <person name="Landan G."/>
            <person name="Graur D."/>
            <person name="Arensburger P."/>
            <person name="Atkinson P."/>
            <person name="Beeman R.W."/>
            <person name="Beidler J."/>
            <person name="Brown S.J."/>
            <person name="Demuth J.P."/>
            <person name="Drury D.W."/>
            <person name="Du Y.Z."/>
            <person name="Fujiwara H."/>
            <person name="Lorenzen M."/>
            <person name="Maselli V."/>
            <person name="Osanai M."/>
            <person name="Park Y."/>
            <person name="Robertson H.M."/>
            <person name="Tu Z."/>
            <person name="Wang J.J."/>
            <person name="Wang S."/>
            <person name="Richards S."/>
            <person name="Song H."/>
            <person name="Zhang L."/>
            <person name="Sodergren E."/>
            <person name="Werner D."/>
            <person name="Stanke M."/>
            <person name="Morgenstern B."/>
            <person name="Solovyev V."/>
            <person name="Kosarev P."/>
            <person name="Brown G."/>
            <person name="Chen H.C."/>
            <person name="Ermolaeva O."/>
            <person name="Hlavina W."/>
            <person name="Kapustin Y."/>
            <person name="Kiryutin B."/>
            <person name="Kitts P."/>
            <person name="Maglott D."/>
            <person name="Pruitt K."/>
            <person name="Sapojnikov V."/>
            <person name="Souvorov A."/>
            <person name="Mackey A.J."/>
            <person name="Waterhouse R.M."/>
            <person name="Wyder S."/>
            <person name="Zdobnov E.M."/>
            <person name="Zdobnov E.M."/>
            <person name="Wyder S."/>
            <person name="Kriventseva E.V."/>
            <person name="Kadowaki T."/>
            <person name="Bork P."/>
            <person name="Aranda M."/>
            <person name="Bao R."/>
            <person name="Beermann A."/>
            <person name="Berns N."/>
            <person name="Bolognesi R."/>
            <person name="Bonneton F."/>
            <person name="Bopp D."/>
            <person name="Brown S.J."/>
            <person name="Bucher G."/>
            <person name="Butts T."/>
            <person name="Chaumot A."/>
            <person name="Denell R.E."/>
            <person name="Ferrier D.E."/>
            <person name="Friedrich M."/>
            <person name="Gordon C.M."/>
            <person name="Jindra M."/>
            <person name="Klingler M."/>
            <person name="Lan Q."/>
            <person name="Lattorff H.M."/>
            <person name="Laudet V."/>
            <person name="von Levetsow C."/>
            <person name="Liu Z."/>
            <person name="Lutz R."/>
            <person name="Lynch J.A."/>
            <person name="da Fonseca R.N."/>
            <person name="Posnien N."/>
            <person name="Reuter R."/>
            <person name="Roth S."/>
            <person name="Savard J."/>
            <person name="Schinko J.B."/>
            <person name="Schmitt C."/>
            <person name="Schoppmeier M."/>
            <person name="Schroder R."/>
            <person name="Shippy T.D."/>
            <person name="Simonnet F."/>
            <person name="Marques-Souza H."/>
            <person name="Tautz D."/>
            <person name="Tomoyasu Y."/>
            <person name="Trauner J."/>
            <person name="Van der Zee M."/>
            <person name="Vervoort M."/>
            <person name="Wittkopp N."/>
            <person name="Wimmer E.A."/>
            <person name="Yang X."/>
            <person name="Jones A.K."/>
            <person name="Sattelle D.B."/>
            <person name="Ebert P.R."/>
            <person name="Nelson D."/>
            <person name="Scott J.G."/>
            <person name="Beeman R.W."/>
            <person name="Muthukrishnan S."/>
            <person name="Kramer K.J."/>
            <person name="Arakane Y."/>
            <person name="Beeman R.W."/>
            <person name="Zhu Q."/>
            <person name="Hogenkamp D."/>
            <person name="Dixit R."/>
            <person name="Oppert B."/>
            <person name="Jiang H."/>
            <person name="Zou Z."/>
            <person name="Marshall J."/>
            <person name="Elpidina E."/>
            <person name="Vinokurov K."/>
            <person name="Oppert C."/>
            <person name="Zou Z."/>
            <person name="Evans J."/>
            <person name="Lu Z."/>
            <person name="Zhao P."/>
            <person name="Sumathipala N."/>
            <person name="Altincicek B."/>
            <person name="Vilcinskas A."/>
            <person name="Williams M."/>
            <person name="Hultmark D."/>
            <person name="Hetru C."/>
            <person name="Jiang H."/>
            <person name="Grimmelikhuijzen C.J."/>
            <person name="Hauser F."/>
            <person name="Cazzamali G."/>
            <person name="Williamson M."/>
            <person name="Park Y."/>
            <person name="Li B."/>
            <person name="Tanaka Y."/>
            <person name="Predel R."/>
            <person name="Neupert S."/>
            <person name="Schachtner J."/>
            <person name="Verleyen P."/>
            <person name="Raible F."/>
            <person name="Bork P."/>
            <person name="Friedrich M."/>
            <person name="Walden K.K."/>
            <person name="Robertson H.M."/>
            <person name="Angeli S."/>
            <person name="Foret S."/>
            <person name="Bucher G."/>
            <person name="Schuetz S."/>
            <person name="Maleszka R."/>
            <person name="Wimmer E.A."/>
            <person name="Beeman R.W."/>
            <person name="Lorenzen M."/>
            <person name="Tomoyasu Y."/>
            <person name="Miller S.C."/>
            <person name="Grossmann D."/>
            <person name="Bucher G."/>
        </authorList>
    </citation>
    <scope>NUCLEOTIDE SEQUENCE [LARGE SCALE GENOMIC DNA]</scope>
    <source>
        <strain evidence="11 12">Georgia GA2</strain>
    </source>
</reference>
<dbReference type="GO" id="GO:0050911">
    <property type="term" value="P:detection of chemical stimulus involved in sensory perception of smell"/>
    <property type="evidence" value="ECO:0000318"/>
    <property type="project" value="GO_Central"/>
</dbReference>
<comment type="caution">
    <text evidence="10">Lacks conserved residue(s) required for the propagation of feature annotation.</text>
</comment>
<evidence type="ECO:0000256" key="1">
    <source>
        <dbReference type="ARBA" id="ARBA00004651"/>
    </source>
</evidence>
<name>D6WV61_TRICA</name>
<dbReference type="STRING" id="7070.D6WV61"/>
<evidence type="ECO:0000256" key="9">
    <source>
        <dbReference type="ARBA" id="ARBA00023224"/>
    </source>
</evidence>
<accession>D6WV61</accession>
<evidence type="ECO:0000256" key="5">
    <source>
        <dbReference type="ARBA" id="ARBA00022725"/>
    </source>
</evidence>
<dbReference type="GO" id="GO:0007165">
    <property type="term" value="P:signal transduction"/>
    <property type="evidence" value="ECO:0007669"/>
    <property type="project" value="UniProtKB-KW"/>
</dbReference>
<dbReference type="PANTHER" id="PTHR21137">
    <property type="entry name" value="ODORANT RECEPTOR"/>
    <property type="match status" value="1"/>
</dbReference>
<protein>
    <recommendedName>
        <fullName evidence="10">Odorant receptor</fullName>
    </recommendedName>
</protein>
<comment type="subcellular location">
    <subcellularLocation>
        <location evidence="1 10">Cell membrane</location>
        <topology evidence="1 10">Multi-pass membrane protein</topology>
    </subcellularLocation>
</comment>
<dbReference type="Pfam" id="PF02949">
    <property type="entry name" value="7tm_6"/>
    <property type="match status" value="1"/>
</dbReference>
<dbReference type="Proteomes" id="UP000007266">
    <property type="component" value="Linkage group 8"/>
</dbReference>
<keyword evidence="8 10" id="KW-0675">Receptor</keyword>
<dbReference type="GO" id="GO:0005886">
    <property type="term" value="C:plasma membrane"/>
    <property type="evidence" value="ECO:0000318"/>
    <property type="project" value="GO_Central"/>
</dbReference>
<evidence type="ECO:0000313" key="12">
    <source>
        <dbReference type="Proteomes" id="UP000007266"/>
    </source>
</evidence>
<reference evidence="11 12" key="2">
    <citation type="journal article" date="2010" name="Nucleic Acids Res.">
        <title>BeetleBase in 2010: revisions to provide comprehensive genomic information for Tribolium castaneum.</title>
        <authorList>
            <person name="Kim H.S."/>
            <person name="Murphy T."/>
            <person name="Xia J."/>
            <person name="Caragea D."/>
            <person name="Park Y."/>
            <person name="Beeman R.W."/>
            <person name="Lorenzen M.D."/>
            <person name="Butcher S."/>
            <person name="Manak J.R."/>
            <person name="Brown S.J."/>
        </authorList>
    </citation>
    <scope>GENOME REANNOTATION</scope>
    <source>
        <strain evidence="11 12">Georgia GA2</strain>
    </source>
</reference>
<dbReference type="GO" id="GO:0005549">
    <property type="term" value="F:odorant binding"/>
    <property type="evidence" value="ECO:0007669"/>
    <property type="project" value="InterPro"/>
</dbReference>
<feature type="transmembrane region" description="Helical" evidence="10">
    <location>
        <begin position="15"/>
        <end position="34"/>
    </location>
</feature>
<keyword evidence="9 10" id="KW-0807">Transducer</keyword>
<keyword evidence="6 10" id="KW-1133">Transmembrane helix</keyword>
<comment type="similarity">
    <text evidence="10">Belongs to the insect chemoreceptor superfamily. Heteromeric odorant receptor channel (TC 1.A.69) family.</text>
</comment>
<evidence type="ECO:0000313" key="11">
    <source>
        <dbReference type="EMBL" id="EFA09138.2"/>
    </source>
</evidence>
<evidence type="ECO:0000256" key="2">
    <source>
        <dbReference type="ARBA" id="ARBA00022475"/>
    </source>
</evidence>
<evidence type="ECO:0000256" key="4">
    <source>
        <dbReference type="ARBA" id="ARBA00022692"/>
    </source>
</evidence>
<keyword evidence="12" id="KW-1185">Reference proteome</keyword>